<proteinExistence type="predicted"/>
<dbReference type="EMBL" id="CAJVAF010000020">
    <property type="protein sequence ID" value="CAG7588989.1"/>
    <property type="molecule type" value="Genomic_DNA"/>
</dbReference>
<organism evidence="1 2">
    <name type="scientific">Hyalomma marginatum</name>
    <dbReference type="NCBI Taxonomy" id="34627"/>
    <lineage>
        <taxon>Eukaryota</taxon>
        <taxon>Metazoa</taxon>
        <taxon>Ecdysozoa</taxon>
        <taxon>Arthropoda</taxon>
        <taxon>Chelicerata</taxon>
        <taxon>Arachnida</taxon>
        <taxon>Acari</taxon>
        <taxon>Parasitiformes</taxon>
        <taxon>Ixodida</taxon>
        <taxon>Ixodoidea</taxon>
        <taxon>Ixodidae</taxon>
        <taxon>Hyalomminae</taxon>
        <taxon>Hyalomma</taxon>
    </lineage>
</organism>
<feature type="non-terminal residue" evidence="1">
    <location>
        <position position="1"/>
    </location>
</feature>
<dbReference type="AlphaFoldDB" id="A0A8S4C1G4"/>
<protein>
    <submittedName>
        <fullName evidence="1">Uncharacterized protein</fullName>
    </submittedName>
</protein>
<comment type="caution">
    <text evidence="1">The sequence shown here is derived from an EMBL/GenBank/DDBJ whole genome shotgun (WGS) entry which is preliminary data.</text>
</comment>
<name>A0A8S4C1G4_9ACAR</name>
<gene>
    <name evidence="1" type="ORF">MHYMCMPASI_00073</name>
</gene>
<reference evidence="1" key="1">
    <citation type="submission" date="2021-06" db="EMBL/GenBank/DDBJ databases">
        <authorList>
            <person name="Nardi T."/>
            <person name="Nardi T."/>
        </authorList>
    </citation>
    <scope>NUCLEOTIDE SEQUENCE</scope>
</reference>
<keyword evidence="2" id="KW-1185">Reference proteome</keyword>
<sequence length="87" mass="9137">VDNRGQFNDGRQEGLANVQASPTAKVSALTLPLNLLERGGMTALGIFVLVDPDRASHIASYLRNLIVEYGKMAAEHANVVGASSTAS</sequence>
<evidence type="ECO:0000313" key="2">
    <source>
        <dbReference type="Proteomes" id="UP000837675"/>
    </source>
</evidence>
<dbReference type="Proteomes" id="UP000837675">
    <property type="component" value="Unassembled WGS sequence"/>
</dbReference>
<accession>A0A8S4C1G4</accession>
<evidence type="ECO:0000313" key="1">
    <source>
        <dbReference type="EMBL" id="CAG7588989.1"/>
    </source>
</evidence>